<feature type="compositionally biased region" description="Basic and acidic residues" evidence="1">
    <location>
        <begin position="176"/>
        <end position="193"/>
    </location>
</feature>
<evidence type="ECO:0000256" key="1">
    <source>
        <dbReference type="SAM" id="MobiDB-lite"/>
    </source>
</evidence>
<protein>
    <submittedName>
        <fullName evidence="2">Uncharacterized protein</fullName>
    </submittedName>
</protein>
<dbReference type="Proteomes" id="UP000250572">
    <property type="component" value="Unassembled WGS sequence"/>
</dbReference>
<dbReference type="AlphaFoldDB" id="A0A315VIY7"/>
<feature type="region of interest" description="Disordered" evidence="1">
    <location>
        <begin position="176"/>
        <end position="225"/>
    </location>
</feature>
<gene>
    <name evidence="2" type="ORF">CCH79_00002279</name>
</gene>
<sequence length="244" mass="28371">MNIIFCLRQRHISCKEPHNCCHAHSLEEETLSQHEGQYFGNVRHQEQQENPHNHHERQENPIYGNISTERRDSSEIFYETMSMQRTRDCLKPPDSDLNYASLDLKIAKNRKKNRHMQGQAQGRHKKHDPLADLPTSPLNAFLEVDTEVDAHLPSRDTSIMVSHSSIYLNSQQIAKEAEEMERERSNNMDKDNVGWDGLQESEEGRRKDWDEDQESEDRKDNCDVGNGNICIELLEVENTQSCSD</sequence>
<evidence type="ECO:0000313" key="3">
    <source>
        <dbReference type="Proteomes" id="UP000250572"/>
    </source>
</evidence>
<feature type="region of interest" description="Disordered" evidence="1">
    <location>
        <begin position="46"/>
        <end position="69"/>
    </location>
</feature>
<reference evidence="2 3" key="1">
    <citation type="journal article" date="2018" name="G3 (Bethesda)">
        <title>A High-Quality Reference Genome for the Invasive Mosquitofish Gambusia affinis Using a Chicago Library.</title>
        <authorList>
            <person name="Hoffberg S.L."/>
            <person name="Troendle N.J."/>
            <person name="Glenn T.C."/>
            <person name="Mahmud O."/>
            <person name="Louha S."/>
            <person name="Chalopin D."/>
            <person name="Bennetzen J.L."/>
            <person name="Mauricio R."/>
        </authorList>
    </citation>
    <scope>NUCLEOTIDE SEQUENCE [LARGE SCALE GENOMIC DNA]</scope>
    <source>
        <strain evidence="2">NE01/NJP1002.9</strain>
        <tissue evidence="2">Muscle</tissue>
    </source>
</reference>
<dbReference type="EMBL" id="NHOQ01001678">
    <property type="protein sequence ID" value="PWA22957.1"/>
    <property type="molecule type" value="Genomic_DNA"/>
</dbReference>
<feature type="non-terminal residue" evidence="2">
    <location>
        <position position="244"/>
    </location>
</feature>
<organism evidence="2 3">
    <name type="scientific">Gambusia affinis</name>
    <name type="common">Western mosquitofish</name>
    <name type="synonym">Heterandria affinis</name>
    <dbReference type="NCBI Taxonomy" id="33528"/>
    <lineage>
        <taxon>Eukaryota</taxon>
        <taxon>Metazoa</taxon>
        <taxon>Chordata</taxon>
        <taxon>Craniata</taxon>
        <taxon>Vertebrata</taxon>
        <taxon>Euteleostomi</taxon>
        <taxon>Actinopterygii</taxon>
        <taxon>Neopterygii</taxon>
        <taxon>Teleostei</taxon>
        <taxon>Neoteleostei</taxon>
        <taxon>Acanthomorphata</taxon>
        <taxon>Ovalentaria</taxon>
        <taxon>Atherinomorphae</taxon>
        <taxon>Cyprinodontiformes</taxon>
        <taxon>Poeciliidae</taxon>
        <taxon>Poeciliinae</taxon>
        <taxon>Gambusia</taxon>
    </lineage>
</organism>
<evidence type="ECO:0000313" key="2">
    <source>
        <dbReference type="EMBL" id="PWA22957.1"/>
    </source>
</evidence>
<name>A0A315VIY7_GAMAF</name>
<comment type="caution">
    <text evidence="2">The sequence shown here is derived from an EMBL/GenBank/DDBJ whole genome shotgun (WGS) entry which is preliminary data.</text>
</comment>
<accession>A0A315VIY7</accession>
<proteinExistence type="predicted"/>
<feature type="region of interest" description="Disordered" evidence="1">
    <location>
        <begin position="110"/>
        <end position="131"/>
    </location>
</feature>
<keyword evidence="3" id="KW-1185">Reference proteome</keyword>
<feature type="compositionally biased region" description="Basic and acidic residues" evidence="1">
    <location>
        <begin position="46"/>
        <end position="59"/>
    </location>
</feature>